<name>A0ABQ9Z8J4_9CRUS</name>
<dbReference type="EMBL" id="JAOYFB010000003">
    <property type="protein sequence ID" value="KAK4009168.1"/>
    <property type="molecule type" value="Genomic_DNA"/>
</dbReference>
<evidence type="ECO:0000313" key="1">
    <source>
        <dbReference type="EMBL" id="KAK4009168.1"/>
    </source>
</evidence>
<comment type="caution">
    <text evidence="1">The sequence shown here is derived from an EMBL/GenBank/DDBJ whole genome shotgun (WGS) entry which is preliminary data.</text>
</comment>
<dbReference type="Proteomes" id="UP001234178">
    <property type="component" value="Unassembled WGS sequence"/>
</dbReference>
<keyword evidence="2" id="KW-1185">Reference proteome</keyword>
<proteinExistence type="predicted"/>
<organism evidence="1 2">
    <name type="scientific">Daphnia magna</name>
    <dbReference type="NCBI Taxonomy" id="35525"/>
    <lineage>
        <taxon>Eukaryota</taxon>
        <taxon>Metazoa</taxon>
        <taxon>Ecdysozoa</taxon>
        <taxon>Arthropoda</taxon>
        <taxon>Crustacea</taxon>
        <taxon>Branchiopoda</taxon>
        <taxon>Diplostraca</taxon>
        <taxon>Cladocera</taxon>
        <taxon>Anomopoda</taxon>
        <taxon>Daphniidae</taxon>
        <taxon>Daphnia</taxon>
    </lineage>
</organism>
<evidence type="ECO:0000313" key="2">
    <source>
        <dbReference type="Proteomes" id="UP001234178"/>
    </source>
</evidence>
<accession>A0ABQ9Z8J4</accession>
<protein>
    <submittedName>
        <fullName evidence="1">Uncharacterized protein</fullName>
    </submittedName>
</protein>
<reference evidence="1 2" key="1">
    <citation type="journal article" date="2023" name="Nucleic Acids Res.">
        <title>The hologenome of Daphnia magna reveals possible DNA methylation and microbiome-mediated evolution of the host genome.</title>
        <authorList>
            <person name="Chaturvedi A."/>
            <person name="Li X."/>
            <person name="Dhandapani V."/>
            <person name="Marshall H."/>
            <person name="Kissane S."/>
            <person name="Cuenca-Cambronero M."/>
            <person name="Asole G."/>
            <person name="Calvet F."/>
            <person name="Ruiz-Romero M."/>
            <person name="Marangio P."/>
            <person name="Guigo R."/>
            <person name="Rago D."/>
            <person name="Mirbahai L."/>
            <person name="Eastwood N."/>
            <person name="Colbourne J.K."/>
            <person name="Zhou J."/>
            <person name="Mallon E."/>
            <person name="Orsini L."/>
        </authorList>
    </citation>
    <scope>NUCLEOTIDE SEQUENCE [LARGE SCALE GENOMIC DNA]</scope>
    <source>
        <strain evidence="1">LRV0_1</strain>
    </source>
</reference>
<sequence>MEFTLPSSSAMTDYIATDVGDCITSRQQTVNVSQPQSMSGETSILHEQELPLQNEQTASFDFHSLTRIVKLPDNWRWDAVNKSCYTTITSGNDFVHKIVLITSDHLDFFINGRKVTFPFLINSGTWQAFDLQRAIHEFHGKYPCCGILDLSLYTTTRTFSVSEFRSSECRSVSNTEDKQCSKCRVHEGKLKSLKVVQSEKVTTLTKRLKAKQRQFQRYNYYAKNAALTVNNLRRSINALTQNQLSEKIRCLPQQVVYFV</sequence>
<gene>
    <name evidence="1" type="ORF">OUZ56_018252</name>
</gene>